<organism evidence="2 3">
    <name type="scientific">Roseibium porphyridii</name>
    <dbReference type="NCBI Taxonomy" id="2866279"/>
    <lineage>
        <taxon>Bacteria</taxon>
        <taxon>Pseudomonadati</taxon>
        <taxon>Pseudomonadota</taxon>
        <taxon>Alphaproteobacteria</taxon>
        <taxon>Hyphomicrobiales</taxon>
        <taxon>Stappiaceae</taxon>
        <taxon>Roseibium</taxon>
    </lineage>
</organism>
<accession>A0ABY8F399</accession>
<dbReference type="SMART" id="SM00421">
    <property type="entry name" value="HTH_LUXR"/>
    <property type="match status" value="1"/>
</dbReference>
<name>A0ABY8F399_9HYPH</name>
<dbReference type="Gene3D" id="1.10.10.10">
    <property type="entry name" value="Winged helix-like DNA-binding domain superfamily/Winged helix DNA-binding domain"/>
    <property type="match status" value="1"/>
</dbReference>
<keyword evidence="3" id="KW-1185">Reference proteome</keyword>
<dbReference type="Proteomes" id="UP001209803">
    <property type="component" value="Chromosome"/>
</dbReference>
<reference evidence="2 3" key="1">
    <citation type="submission" date="2023-03" db="EMBL/GenBank/DDBJ databases">
        <title>Roseibium porphyridii sp. nov. and Roseibium rhodosorbium sp. nov. isolated from marine algae, Porphyridium cruentum and Rhodosorus marinus, respectively.</title>
        <authorList>
            <person name="Lee M.W."/>
            <person name="Choi B.J."/>
            <person name="Lee J.K."/>
            <person name="Choi D.G."/>
            <person name="Baek J.H."/>
            <person name="Bayburt H."/>
            <person name="Kim J.M."/>
            <person name="Han D.M."/>
            <person name="Kim K.H."/>
            <person name="Jeon C.O."/>
        </authorList>
    </citation>
    <scope>NUCLEOTIDE SEQUENCE [LARGE SCALE GENOMIC DNA]</scope>
    <source>
        <strain evidence="2 3">KMA01</strain>
    </source>
</reference>
<dbReference type="InterPro" id="IPR036388">
    <property type="entry name" value="WH-like_DNA-bd_sf"/>
</dbReference>
<feature type="domain" description="HTH luxR-type" evidence="1">
    <location>
        <begin position="313"/>
        <end position="370"/>
    </location>
</feature>
<evidence type="ECO:0000313" key="2">
    <source>
        <dbReference type="EMBL" id="WFE89894.1"/>
    </source>
</evidence>
<dbReference type="InterPro" id="IPR016032">
    <property type="entry name" value="Sig_transdc_resp-reg_C-effctor"/>
</dbReference>
<protein>
    <submittedName>
        <fullName evidence="2">LuxR C-terminal-related transcriptional regulator</fullName>
    </submittedName>
</protein>
<evidence type="ECO:0000259" key="1">
    <source>
        <dbReference type="SMART" id="SM00421"/>
    </source>
</evidence>
<dbReference type="RefSeq" id="WP_265680082.1">
    <property type="nucleotide sequence ID" value="NZ_CP120863.1"/>
</dbReference>
<proteinExistence type="predicted"/>
<dbReference type="InterPro" id="IPR000792">
    <property type="entry name" value="Tscrpt_reg_LuxR_C"/>
</dbReference>
<dbReference type="SUPFAM" id="SSF46894">
    <property type="entry name" value="C-terminal effector domain of the bipartite response regulators"/>
    <property type="match status" value="1"/>
</dbReference>
<evidence type="ECO:0000313" key="3">
    <source>
        <dbReference type="Proteomes" id="UP001209803"/>
    </source>
</evidence>
<dbReference type="EMBL" id="CP120863">
    <property type="protein sequence ID" value="WFE89894.1"/>
    <property type="molecule type" value="Genomic_DNA"/>
</dbReference>
<sequence>MYFGSRHFGEDIAYGGFLQDRRSREKLDFPYMLARRFEYLVFSVFVFDSLRKSVEAQFTTDDPGRLWDASFLIEQEKETLAALKRDICAPVYHDPVVLRCIQENGSEDPAKSVLETDRAAALSVDLGSGLQLFLTAHIPCGFSEQLFQGVIAYMGDIFGGFRSYAEELVFGFNRIDLKSSDYWIKHIKHAALVIYGNGYLLTKNSAAEALLQSGEDLRVIDGRISGPADLLARFSPATSVDTLAVRGLLRGSPSTQRHILHTATGTQFLLEPVPSFSDEDKHDDPVRNYFTKKILVASTDSPINADPLLIKATAGVTLQQARLIQQLIAGRSVRQAAEEIGIRYNTARNHIAMAQQRLEVSSQAELINVVQRAISIAPELEIKQ</sequence>
<gene>
    <name evidence="2" type="ORF">K1718_00645</name>
</gene>